<dbReference type="InterPro" id="IPR036477">
    <property type="entry name" value="Formyl_transf_N_sf"/>
</dbReference>
<sequence>MKSKYLVVTDNGPQYKAFIKMLEEKFPIELSNFDFKKSAESKIAKLYEEDIKHLEIVNVKEDYQFLIDNYSIIFSLHCKQIFPKELVTSVKCINIHPGYNPINRGWYPQVFAINYNLPIGATIHEMDELVDHGGIIDRQLLEIKPWETSKEVYENILKLEIDLIEKNLLKILDNAYTAYYDKDSKENFFTRQAYKNLCEINLNETVTYGDAINRLRALSHGKYSNAYFIDEKTKEKIFLNIVLKQTDQ</sequence>
<dbReference type="AlphaFoldDB" id="A0A521AKQ5"/>
<reference evidence="3 4" key="1">
    <citation type="submission" date="2017-05" db="EMBL/GenBank/DDBJ databases">
        <authorList>
            <person name="Varghese N."/>
            <person name="Submissions S."/>
        </authorList>
    </citation>
    <scope>NUCLEOTIDE SEQUENCE [LARGE SCALE GENOMIC DNA]</scope>
    <source>
        <strain evidence="3 4">DSM 27040</strain>
    </source>
</reference>
<dbReference type="InterPro" id="IPR001555">
    <property type="entry name" value="GART_AS"/>
</dbReference>
<gene>
    <name evidence="3" type="ORF">SAMN06265379_101222</name>
</gene>
<evidence type="ECO:0000259" key="1">
    <source>
        <dbReference type="Pfam" id="PF00551"/>
    </source>
</evidence>
<dbReference type="PANTHER" id="PTHR11138:SF5">
    <property type="entry name" value="METHIONYL-TRNA FORMYLTRANSFERASE, MITOCHONDRIAL"/>
    <property type="match status" value="1"/>
</dbReference>
<feature type="domain" description="N-formyltransferase dimerization C-terminal" evidence="2">
    <location>
        <begin position="194"/>
        <end position="244"/>
    </location>
</feature>
<evidence type="ECO:0000313" key="3">
    <source>
        <dbReference type="EMBL" id="SMO35399.1"/>
    </source>
</evidence>
<feature type="domain" description="Formyl transferase N-terminal" evidence="1">
    <location>
        <begin position="73"/>
        <end position="163"/>
    </location>
</feature>
<dbReference type="NCBIfam" id="NF005755">
    <property type="entry name" value="PRK07579.1"/>
    <property type="match status" value="1"/>
</dbReference>
<dbReference type="SUPFAM" id="SSF53328">
    <property type="entry name" value="Formyltransferase"/>
    <property type="match status" value="1"/>
</dbReference>
<organism evidence="3 4">
    <name type="scientific">Saccharicrinis carchari</name>
    <dbReference type="NCBI Taxonomy" id="1168039"/>
    <lineage>
        <taxon>Bacteria</taxon>
        <taxon>Pseudomonadati</taxon>
        <taxon>Bacteroidota</taxon>
        <taxon>Bacteroidia</taxon>
        <taxon>Marinilabiliales</taxon>
        <taxon>Marinilabiliaceae</taxon>
        <taxon>Saccharicrinis</taxon>
    </lineage>
</organism>
<proteinExistence type="predicted"/>
<dbReference type="Pfam" id="PF00551">
    <property type="entry name" value="Formyl_trans_N"/>
    <property type="match status" value="1"/>
</dbReference>
<dbReference type="InterPro" id="IPR040660">
    <property type="entry name" value="N_formyltrans_C"/>
</dbReference>
<dbReference type="Gene3D" id="3.40.50.170">
    <property type="entry name" value="Formyl transferase, N-terminal domain"/>
    <property type="match status" value="1"/>
</dbReference>
<keyword evidence="3" id="KW-0808">Transferase</keyword>
<evidence type="ECO:0000259" key="2">
    <source>
        <dbReference type="Pfam" id="PF18216"/>
    </source>
</evidence>
<dbReference type="RefSeq" id="WP_142531629.1">
    <property type="nucleotide sequence ID" value="NZ_FXTB01000001.1"/>
</dbReference>
<evidence type="ECO:0000313" key="4">
    <source>
        <dbReference type="Proteomes" id="UP000319040"/>
    </source>
</evidence>
<dbReference type="PROSITE" id="PS00373">
    <property type="entry name" value="GART"/>
    <property type="match status" value="1"/>
</dbReference>
<name>A0A521AKQ5_SACCC</name>
<dbReference type="EMBL" id="FXTB01000001">
    <property type="protein sequence ID" value="SMO35399.1"/>
    <property type="molecule type" value="Genomic_DNA"/>
</dbReference>
<dbReference type="GO" id="GO:0004479">
    <property type="term" value="F:methionyl-tRNA formyltransferase activity"/>
    <property type="evidence" value="ECO:0007669"/>
    <property type="project" value="TreeGrafter"/>
</dbReference>
<keyword evidence="4" id="KW-1185">Reference proteome</keyword>
<dbReference type="GO" id="GO:0005829">
    <property type="term" value="C:cytosol"/>
    <property type="evidence" value="ECO:0007669"/>
    <property type="project" value="TreeGrafter"/>
</dbReference>
<accession>A0A521AKQ5</accession>
<dbReference type="InterPro" id="IPR002376">
    <property type="entry name" value="Formyl_transf_N"/>
</dbReference>
<dbReference type="PANTHER" id="PTHR11138">
    <property type="entry name" value="METHIONYL-TRNA FORMYLTRANSFERASE"/>
    <property type="match status" value="1"/>
</dbReference>
<protein>
    <submittedName>
        <fullName evidence="3">Formyl transferase</fullName>
    </submittedName>
</protein>
<dbReference type="Proteomes" id="UP000319040">
    <property type="component" value="Unassembled WGS sequence"/>
</dbReference>
<dbReference type="OrthoDB" id="1092294at2"/>
<dbReference type="Pfam" id="PF18216">
    <property type="entry name" value="N_formyltrans_C"/>
    <property type="match status" value="1"/>
</dbReference>